<dbReference type="Gene3D" id="3.90.70.80">
    <property type="match status" value="1"/>
</dbReference>
<evidence type="ECO:0000313" key="3">
    <source>
        <dbReference type="EMBL" id="GAA0152966.1"/>
    </source>
</evidence>
<evidence type="ECO:0000313" key="4">
    <source>
        <dbReference type="Proteomes" id="UP001454036"/>
    </source>
</evidence>
<protein>
    <recommendedName>
        <fullName evidence="5">OTU domain-containing protein</fullName>
    </recommendedName>
</protein>
<dbReference type="SUPFAM" id="SSF54001">
    <property type="entry name" value="Cysteine proteinases"/>
    <property type="match status" value="1"/>
</dbReference>
<evidence type="ECO:0000256" key="2">
    <source>
        <dbReference type="SAM" id="Phobius"/>
    </source>
</evidence>
<accession>A0AAV3PPI6</accession>
<reference evidence="3 4" key="1">
    <citation type="submission" date="2024-01" db="EMBL/GenBank/DDBJ databases">
        <title>The complete chloroplast genome sequence of Lithospermum erythrorhizon: insights into the phylogenetic relationship among Boraginaceae species and the maternal lineages of purple gromwells.</title>
        <authorList>
            <person name="Okada T."/>
            <person name="Watanabe K."/>
        </authorList>
    </citation>
    <scope>NUCLEOTIDE SEQUENCE [LARGE SCALE GENOMIC DNA]</scope>
</reference>
<keyword evidence="2" id="KW-0472">Membrane</keyword>
<dbReference type="EMBL" id="BAABME010002089">
    <property type="protein sequence ID" value="GAA0152966.1"/>
    <property type="molecule type" value="Genomic_DNA"/>
</dbReference>
<feature type="transmembrane region" description="Helical" evidence="2">
    <location>
        <begin position="419"/>
        <end position="441"/>
    </location>
</feature>
<keyword evidence="2" id="KW-0812">Transmembrane</keyword>
<name>A0AAV3PPI6_LITER</name>
<dbReference type="CDD" id="cd22744">
    <property type="entry name" value="OTU"/>
    <property type="match status" value="1"/>
</dbReference>
<comment type="caution">
    <text evidence="3">The sequence shown here is derived from an EMBL/GenBank/DDBJ whole genome shotgun (WGS) entry which is preliminary data.</text>
</comment>
<dbReference type="Proteomes" id="UP001454036">
    <property type="component" value="Unassembled WGS sequence"/>
</dbReference>
<organism evidence="3 4">
    <name type="scientific">Lithospermum erythrorhizon</name>
    <name type="common">Purple gromwell</name>
    <name type="synonym">Lithospermum officinale var. erythrorhizon</name>
    <dbReference type="NCBI Taxonomy" id="34254"/>
    <lineage>
        <taxon>Eukaryota</taxon>
        <taxon>Viridiplantae</taxon>
        <taxon>Streptophyta</taxon>
        <taxon>Embryophyta</taxon>
        <taxon>Tracheophyta</taxon>
        <taxon>Spermatophyta</taxon>
        <taxon>Magnoliopsida</taxon>
        <taxon>eudicotyledons</taxon>
        <taxon>Gunneridae</taxon>
        <taxon>Pentapetalae</taxon>
        <taxon>asterids</taxon>
        <taxon>lamiids</taxon>
        <taxon>Boraginales</taxon>
        <taxon>Boraginaceae</taxon>
        <taxon>Boraginoideae</taxon>
        <taxon>Lithospermeae</taxon>
        <taxon>Lithospermum</taxon>
    </lineage>
</organism>
<keyword evidence="4" id="KW-1185">Reference proteome</keyword>
<dbReference type="AlphaFoldDB" id="A0AAV3PPI6"/>
<feature type="transmembrane region" description="Helical" evidence="2">
    <location>
        <begin position="447"/>
        <end position="467"/>
    </location>
</feature>
<evidence type="ECO:0008006" key="5">
    <source>
        <dbReference type="Google" id="ProtNLM"/>
    </source>
</evidence>
<proteinExistence type="predicted"/>
<evidence type="ECO:0000256" key="1">
    <source>
        <dbReference type="SAM" id="MobiDB-lite"/>
    </source>
</evidence>
<feature type="region of interest" description="Disordered" evidence="1">
    <location>
        <begin position="285"/>
        <end position="314"/>
    </location>
</feature>
<gene>
    <name evidence="3" type="ORF">LIER_11317</name>
</gene>
<feature type="compositionally biased region" description="Low complexity" evidence="1">
    <location>
        <begin position="298"/>
        <end position="314"/>
    </location>
</feature>
<dbReference type="InterPro" id="IPR038765">
    <property type="entry name" value="Papain-like_cys_pep_sf"/>
</dbReference>
<feature type="transmembrane region" description="Helical" evidence="2">
    <location>
        <begin position="488"/>
        <end position="508"/>
    </location>
</feature>
<sequence length="509" mass="57881">MNMKRSVRQKKSLMRPNNILSMLRRKLPKNASTQHNIENAIIKFKKEECEGKSPLQHFFKLLSDNHYTVFSRKDSETDVIGIYGAIKKQISLDIRKSHLHSDILGQVSCVALDIVRLEVSRIKNKENIVDESNYGCYYRRTHGIPCGDEIAFTKHSGESITLSSFQIFWKKLDIEIDHNPTEEGIRKNECEDVWNALHKAPASLQRQLFKTITNGLYLDSVDVLEPGHISKENLPQHSCSARLPSDWENTARYSGISTTSPFSGNNKSRCSFIALTQSSLMSYGSNSVHPIPSPPPIKSSQNDSPSSPSTPTSLPPRGCQFDVVYYSICWIVDVKADGNCAYRAVALHIYGNENEWDRVRKECCMKLYQHKELYQEIMPYDDLDVLFRKIAFFGVDNAPLFNWMTLSEVGHIIATRYNVVLFSYGRTGGLTCLPVIVLAGVGPLTSTIVLGHVFGYSHFILALVWYMKQLRVYERQGEFLSLYMKGKVGIIGSLQVRILVFRFYLIIIK</sequence>
<keyword evidence="2" id="KW-1133">Transmembrane helix</keyword>